<evidence type="ECO:0000313" key="7">
    <source>
        <dbReference type="EMBL" id="KAK6921243.1"/>
    </source>
</evidence>
<evidence type="ECO:0000256" key="4">
    <source>
        <dbReference type="ARBA" id="ARBA00022989"/>
    </source>
</evidence>
<dbReference type="GO" id="GO:0015297">
    <property type="term" value="F:antiporter activity"/>
    <property type="evidence" value="ECO:0007669"/>
    <property type="project" value="InterPro"/>
</dbReference>
<gene>
    <name evidence="7" type="ORF">RJ641_014921</name>
</gene>
<dbReference type="GO" id="GO:0016020">
    <property type="term" value="C:membrane"/>
    <property type="evidence" value="ECO:0007669"/>
    <property type="project" value="UniProtKB-SubCell"/>
</dbReference>
<dbReference type="GO" id="GO:1990961">
    <property type="term" value="P:xenobiotic detoxification by transmembrane export across the plasma membrane"/>
    <property type="evidence" value="ECO:0007669"/>
    <property type="project" value="InterPro"/>
</dbReference>
<comment type="caution">
    <text evidence="7">The sequence shown here is derived from an EMBL/GenBank/DDBJ whole genome shotgun (WGS) entry which is preliminary data.</text>
</comment>
<dbReference type="PANTHER" id="PTHR11206">
    <property type="entry name" value="MULTIDRUG RESISTANCE PROTEIN"/>
    <property type="match status" value="1"/>
</dbReference>
<keyword evidence="4 6" id="KW-1133">Transmembrane helix</keyword>
<dbReference type="InterPro" id="IPR002528">
    <property type="entry name" value="MATE_fam"/>
</dbReference>
<evidence type="ECO:0000313" key="8">
    <source>
        <dbReference type="Proteomes" id="UP001370490"/>
    </source>
</evidence>
<dbReference type="CDD" id="cd13132">
    <property type="entry name" value="MATE_eukaryotic"/>
    <property type="match status" value="1"/>
</dbReference>
<organism evidence="7 8">
    <name type="scientific">Dillenia turbinata</name>
    <dbReference type="NCBI Taxonomy" id="194707"/>
    <lineage>
        <taxon>Eukaryota</taxon>
        <taxon>Viridiplantae</taxon>
        <taxon>Streptophyta</taxon>
        <taxon>Embryophyta</taxon>
        <taxon>Tracheophyta</taxon>
        <taxon>Spermatophyta</taxon>
        <taxon>Magnoliopsida</taxon>
        <taxon>eudicotyledons</taxon>
        <taxon>Gunneridae</taxon>
        <taxon>Pentapetalae</taxon>
        <taxon>Dilleniales</taxon>
        <taxon>Dilleniaceae</taxon>
        <taxon>Dillenia</taxon>
    </lineage>
</organism>
<feature type="transmembrane region" description="Helical" evidence="6">
    <location>
        <begin position="146"/>
        <end position="163"/>
    </location>
</feature>
<evidence type="ECO:0000256" key="3">
    <source>
        <dbReference type="ARBA" id="ARBA00022692"/>
    </source>
</evidence>
<dbReference type="InterPro" id="IPR045069">
    <property type="entry name" value="MATE_euk"/>
</dbReference>
<keyword evidence="3 6" id="KW-0812">Transmembrane</keyword>
<dbReference type="AlphaFoldDB" id="A0AAN8Z5D4"/>
<keyword evidence="8" id="KW-1185">Reference proteome</keyword>
<feature type="transmembrane region" description="Helical" evidence="6">
    <location>
        <begin position="61"/>
        <end position="83"/>
    </location>
</feature>
<proteinExistence type="inferred from homology"/>
<feature type="transmembrane region" description="Helical" evidence="6">
    <location>
        <begin position="328"/>
        <end position="352"/>
    </location>
</feature>
<feature type="transmembrane region" description="Helical" evidence="6">
    <location>
        <begin position="104"/>
        <end position="126"/>
    </location>
</feature>
<dbReference type="Pfam" id="PF01554">
    <property type="entry name" value="MatE"/>
    <property type="match status" value="2"/>
</dbReference>
<feature type="transmembrane region" description="Helical" evidence="6">
    <location>
        <begin position="210"/>
        <end position="227"/>
    </location>
</feature>
<dbReference type="EMBL" id="JBAMMX010000020">
    <property type="protein sequence ID" value="KAK6921243.1"/>
    <property type="molecule type" value="Genomic_DNA"/>
</dbReference>
<sequence>MDLEEQKLNQTLIDSQNSWRLRVMEEIKKQWWLAGPLIIDSLLQYSIQVISVMFVGHLGDFSLAAASMATSFASVTGLSLLIGTGSTLDTLCGQAYGAQQNHMLGIHLQRATMVLFFMSLPIAVIWAKTEQILVMFGQDEEISKGAGVYACSMIPMVFSFGLLQCLFRFLQTQNIVIPVMIISGVTTLLHFPLCWFLVFKSGLGNTGAALASSITSWVNVLLLVLYVKFSPACEDSWTGISEVNLQEALKFLKLAIPSASMICLEFCSFEVVILVAGILPNPQVETSVMSIVMTTSAILFNISYGLGSAASIRVSNELGAGLPQAACLTAYVAVLMTTVVGMILCVIFILLLRDAWGRLFSNETETLRYISAMMPLLAVTNFLDGIQCVLSGVVRGCGRQKIGALINLGAYYLVGIPCAIMFAFPLKIGGKGLWMGMTSAIFVQMVSLLFVTLQTNWGQEVKKAADRARI</sequence>
<evidence type="ECO:0000256" key="5">
    <source>
        <dbReference type="ARBA" id="ARBA00023136"/>
    </source>
</evidence>
<accession>A0AAN8Z5D4</accession>
<comment type="subcellular location">
    <subcellularLocation>
        <location evidence="1">Membrane</location>
        <topology evidence="1">Multi-pass membrane protein</topology>
    </subcellularLocation>
</comment>
<evidence type="ECO:0000256" key="1">
    <source>
        <dbReference type="ARBA" id="ARBA00004141"/>
    </source>
</evidence>
<protein>
    <recommendedName>
        <fullName evidence="6">Protein DETOXIFICATION</fullName>
    </recommendedName>
    <alternativeName>
        <fullName evidence="6">Multidrug and toxic compound extrusion protein</fullName>
    </alternativeName>
</protein>
<feature type="transmembrane region" description="Helical" evidence="6">
    <location>
        <begin position="175"/>
        <end position="198"/>
    </location>
</feature>
<feature type="transmembrane region" description="Helical" evidence="6">
    <location>
        <begin position="254"/>
        <end position="276"/>
    </location>
</feature>
<keyword evidence="5 6" id="KW-0472">Membrane</keyword>
<evidence type="ECO:0000256" key="6">
    <source>
        <dbReference type="RuleBase" id="RU004914"/>
    </source>
</evidence>
<feature type="transmembrane region" description="Helical" evidence="6">
    <location>
        <begin position="405"/>
        <end position="426"/>
    </location>
</feature>
<dbReference type="NCBIfam" id="TIGR00797">
    <property type="entry name" value="matE"/>
    <property type="match status" value="1"/>
</dbReference>
<dbReference type="Proteomes" id="UP001370490">
    <property type="component" value="Unassembled WGS sequence"/>
</dbReference>
<evidence type="ECO:0000256" key="2">
    <source>
        <dbReference type="ARBA" id="ARBA00010199"/>
    </source>
</evidence>
<reference evidence="7 8" key="1">
    <citation type="submission" date="2023-12" db="EMBL/GenBank/DDBJ databases">
        <title>A high-quality genome assembly for Dillenia turbinata (Dilleniales).</title>
        <authorList>
            <person name="Chanderbali A."/>
        </authorList>
    </citation>
    <scope>NUCLEOTIDE SEQUENCE [LARGE SCALE GENOMIC DNA]</scope>
    <source>
        <strain evidence="7">LSX21</strain>
        <tissue evidence="7">Leaf</tissue>
    </source>
</reference>
<feature type="transmembrane region" description="Helical" evidence="6">
    <location>
        <begin position="432"/>
        <end position="453"/>
    </location>
</feature>
<name>A0AAN8Z5D4_9MAGN</name>
<dbReference type="GO" id="GO:0042910">
    <property type="term" value="F:xenobiotic transmembrane transporter activity"/>
    <property type="evidence" value="ECO:0007669"/>
    <property type="project" value="InterPro"/>
</dbReference>
<comment type="similarity">
    <text evidence="2 6">Belongs to the multi antimicrobial extrusion (MATE) (TC 2.A.66.1) family.</text>
</comment>
<feature type="transmembrane region" description="Helical" evidence="6">
    <location>
        <begin position="288"/>
        <end position="307"/>
    </location>
</feature>
<feature type="transmembrane region" description="Helical" evidence="6">
    <location>
        <begin position="372"/>
        <end position="393"/>
    </location>
</feature>